<feature type="region of interest" description="Disordered" evidence="1">
    <location>
        <begin position="242"/>
        <end position="329"/>
    </location>
</feature>
<comment type="caution">
    <text evidence="3">The sequence shown here is derived from an EMBL/GenBank/DDBJ whole genome shotgun (WGS) entry which is preliminary data.</text>
</comment>
<keyword evidence="2" id="KW-0812">Transmembrane</keyword>
<dbReference type="EMBL" id="LAEV01001196">
    <property type="protein sequence ID" value="KKA28686.1"/>
    <property type="molecule type" value="Genomic_DNA"/>
</dbReference>
<feature type="compositionally biased region" description="Basic residues" evidence="1">
    <location>
        <begin position="250"/>
        <end position="260"/>
    </location>
</feature>
<keyword evidence="2" id="KW-1133">Transmembrane helix</keyword>
<evidence type="ECO:0000313" key="3">
    <source>
        <dbReference type="EMBL" id="KKA28686.1"/>
    </source>
</evidence>
<reference evidence="3 4" key="1">
    <citation type="submission" date="2015-03" db="EMBL/GenBank/DDBJ databases">
        <authorList>
            <person name="Radwan O."/>
            <person name="Al-Naeli F.A."/>
            <person name="Rendon G.A."/>
            <person name="Fields C."/>
        </authorList>
    </citation>
    <scope>NUCLEOTIDE SEQUENCE [LARGE SCALE GENOMIC DNA]</scope>
    <source>
        <strain evidence="3">CR-DP1</strain>
    </source>
</reference>
<gene>
    <name evidence="3" type="ORF">TD95_003080</name>
</gene>
<evidence type="ECO:0000256" key="2">
    <source>
        <dbReference type="SAM" id="Phobius"/>
    </source>
</evidence>
<organism evidence="3 4">
    <name type="scientific">Thielaviopsis punctulata</name>
    <dbReference type="NCBI Taxonomy" id="72032"/>
    <lineage>
        <taxon>Eukaryota</taxon>
        <taxon>Fungi</taxon>
        <taxon>Dikarya</taxon>
        <taxon>Ascomycota</taxon>
        <taxon>Pezizomycotina</taxon>
        <taxon>Sordariomycetes</taxon>
        <taxon>Hypocreomycetidae</taxon>
        <taxon>Microascales</taxon>
        <taxon>Ceratocystidaceae</taxon>
        <taxon>Thielaviopsis</taxon>
    </lineage>
</organism>
<evidence type="ECO:0000256" key="1">
    <source>
        <dbReference type="SAM" id="MobiDB-lite"/>
    </source>
</evidence>
<feature type="compositionally biased region" description="Basic and acidic residues" evidence="1">
    <location>
        <begin position="301"/>
        <end position="322"/>
    </location>
</feature>
<protein>
    <submittedName>
        <fullName evidence="3">Uncharacterized protein</fullName>
    </submittedName>
</protein>
<keyword evidence="2" id="KW-0472">Membrane</keyword>
<keyword evidence="4" id="KW-1185">Reference proteome</keyword>
<dbReference type="Proteomes" id="UP000033483">
    <property type="component" value="Unassembled WGS sequence"/>
</dbReference>
<dbReference type="OrthoDB" id="4770059at2759"/>
<name>A0A0F4ZF01_9PEZI</name>
<proteinExistence type="predicted"/>
<accession>A0A0F4ZF01</accession>
<feature type="transmembrane region" description="Helical" evidence="2">
    <location>
        <begin position="212"/>
        <end position="233"/>
    </location>
</feature>
<feature type="region of interest" description="Disordered" evidence="1">
    <location>
        <begin position="1"/>
        <end position="29"/>
    </location>
</feature>
<dbReference type="AlphaFoldDB" id="A0A0F4ZF01"/>
<sequence>MSSIPSQTSSPVSATPTSSDSDADSTSTWASIPPMITQWRQPDSVECHFTFDVADLASMAQGGISAWLDLQVDPSATTFSCYPPGMFDNGNSGTFSPALCPVGWTTAGAFGATGDAGDVTTRTCCSNGFTHDGEGHCIGAFTDITATPASYISSLSSYSLLTESVTVLPTATAVHHRIEVQFEDGDKEALGLLDEDEILEQTGHDLPMSTKIGITFAALAVVCLISLAICLFLRWRKAKDAETDMERQQHRNSRRSRPHQQRPLDPPRYERFGAVAGSNYRNSESNTTAPGAVLSPPQFGDLRKSRTGDSEVSDGVRSEKSRSQRLNSDATVVQDQGVVVLLKDEATATSTTAK</sequence>
<feature type="compositionally biased region" description="Polar residues" evidence="1">
    <location>
        <begin position="279"/>
        <end position="289"/>
    </location>
</feature>
<evidence type="ECO:0000313" key="4">
    <source>
        <dbReference type="Proteomes" id="UP000033483"/>
    </source>
</evidence>